<name>H6QRF9_PUCGT</name>
<dbReference type="VEuPathDB" id="FungiDB:PGTG_21445"/>
<evidence type="ECO:0000313" key="2">
    <source>
        <dbReference type="EMBL" id="EHS63248.1"/>
    </source>
</evidence>
<dbReference type="AlphaFoldDB" id="H6QRF9"/>
<dbReference type="GeneID" id="13540634"/>
<organism evidence="2 3">
    <name type="scientific">Puccinia graminis f. sp. tritici (strain CRL 75-36-700-3 / race SCCL)</name>
    <name type="common">Black stem rust fungus</name>
    <dbReference type="NCBI Taxonomy" id="418459"/>
    <lineage>
        <taxon>Eukaryota</taxon>
        <taxon>Fungi</taxon>
        <taxon>Dikarya</taxon>
        <taxon>Basidiomycota</taxon>
        <taxon>Pucciniomycotina</taxon>
        <taxon>Pucciniomycetes</taxon>
        <taxon>Pucciniales</taxon>
        <taxon>Pucciniaceae</taxon>
        <taxon>Puccinia</taxon>
    </lineage>
</organism>
<evidence type="ECO:0000313" key="3">
    <source>
        <dbReference type="Proteomes" id="UP000008783"/>
    </source>
</evidence>
<sequence>MSQWSCFSSKKLLLTADRANLGIPKLVISRIEHRFNNTAFEAREPGKLFSTCWIEWTSSSSPSSSEDDDHPLKENNNNKASDPSSSFSNNNNRRLISEEHIDSLHRSIIHHTFMSFINPTAHPDHPRDTGVCGVANDVDHPLSDPLLQMINSIQHSHPSLTRFFAPLFSSP</sequence>
<dbReference type="STRING" id="418459.H6QRF9"/>
<dbReference type="RefSeq" id="XP_003889892.1">
    <property type="nucleotide sequence ID" value="XM_003889843.1"/>
</dbReference>
<accession>H6QRF9</accession>
<dbReference type="OrthoDB" id="10388576at2759"/>
<dbReference type="Proteomes" id="UP000008783">
    <property type="component" value="Unassembled WGS sequence"/>
</dbReference>
<dbReference type="EMBL" id="DS178282">
    <property type="protein sequence ID" value="EHS63248.1"/>
    <property type="molecule type" value="Genomic_DNA"/>
</dbReference>
<keyword evidence="3" id="KW-1185">Reference proteome</keyword>
<reference evidence="3" key="1">
    <citation type="journal article" date="2011" name="Proc. Natl. Acad. Sci. U.S.A.">
        <title>Obligate biotrophy features unraveled by the genomic analysis of rust fungi.</title>
        <authorList>
            <person name="Duplessis S."/>
            <person name="Cuomo C.A."/>
            <person name="Lin Y.-C."/>
            <person name="Aerts A."/>
            <person name="Tisserant E."/>
            <person name="Veneault-Fourrey C."/>
            <person name="Joly D.L."/>
            <person name="Hacquard S."/>
            <person name="Amselem J."/>
            <person name="Cantarel B.L."/>
            <person name="Chiu R."/>
            <person name="Coutinho P.M."/>
            <person name="Feau N."/>
            <person name="Field M."/>
            <person name="Frey P."/>
            <person name="Gelhaye E."/>
            <person name="Goldberg J."/>
            <person name="Grabherr M.G."/>
            <person name="Kodira C.D."/>
            <person name="Kohler A."/>
            <person name="Kuees U."/>
            <person name="Lindquist E.A."/>
            <person name="Lucas S.M."/>
            <person name="Mago R."/>
            <person name="Mauceli E."/>
            <person name="Morin E."/>
            <person name="Murat C."/>
            <person name="Pangilinan J.L."/>
            <person name="Park R."/>
            <person name="Pearson M."/>
            <person name="Quesneville H."/>
            <person name="Rouhier N."/>
            <person name="Sakthikumar S."/>
            <person name="Salamov A.A."/>
            <person name="Schmutz J."/>
            <person name="Selles B."/>
            <person name="Shapiro H."/>
            <person name="Tanguay P."/>
            <person name="Tuskan G.A."/>
            <person name="Henrissat B."/>
            <person name="Van de Peer Y."/>
            <person name="Rouze P."/>
            <person name="Ellis J.G."/>
            <person name="Dodds P.N."/>
            <person name="Schein J.E."/>
            <person name="Zhong S."/>
            <person name="Hamelin R.C."/>
            <person name="Grigoriev I.V."/>
            <person name="Szabo L.J."/>
            <person name="Martin F."/>
        </authorList>
    </citation>
    <scope>NUCLEOTIDE SEQUENCE [LARGE SCALE GENOMIC DNA]</scope>
    <source>
        <strain evidence="3">CRL 75-36-700-3 / race SCCL</strain>
    </source>
</reference>
<dbReference type="KEGG" id="pgr:PGTG_21445"/>
<dbReference type="HOGENOM" id="CLU_1563641_0_0_1"/>
<evidence type="ECO:0000256" key="1">
    <source>
        <dbReference type="SAM" id="MobiDB-lite"/>
    </source>
</evidence>
<proteinExistence type="predicted"/>
<feature type="compositionally biased region" description="Low complexity" evidence="1">
    <location>
        <begin position="77"/>
        <end position="91"/>
    </location>
</feature>
<gene>
    <name evidence="2" type="ORF">PGTG_21445</name>
</gene>
<feature type="region of interest" description="Disordered" evidence="1">
    <location>
        <begin position="60"/>
        <end position="91"/>
    </location>
</feature>
<dbReference type="InParanoid" id="H6QRF9"/>
<protein>
    <submittedName>
        <fullName evidence="2">Uncharacterized protein</fullName>
    </submittedName>
</protein>